<dbReference type="Proteomes" id="UP001244341">
    <property type="component" value="Chromosome 9b"/>
</dbReference>
<proteinExistence type="predicted"/>
<sequence length="207" mass="22650">MEEPRRQAGEEPLVVVWQPDGSLAIGSDPEQRRAEALSYQQTTLRRRRNIFLGLTACDFFFFFGVLIYQAAAAHSLMSGIRMSTEQNDGFFATDERSSSDTIVFTSQGGSSSSNSSNSSNSSGIRQLVPLAWWINPSSLRLEHLVFSLVADIVAAAGAVQNRTAVLSLYCVVQVLSTTALSTVAGLSLSLFTAFRLVLLLLAFYLRR</sequence>
<gene>
    <name evidence="3" type="ORF">OEZ85_009587</name>
</gene>
<reference evidence="3 4" key="1">
    <citation type="submission" date="2023-05" db="EMBL/GenBank/DDBJ databases">
        <title>A 100% complete, gapless, phased diploid assembly of the Scenedesmus obliquus UTEX 3031 genome.</title>
        <authorList>
            <person name="Biondi T.C."/>
            <person name="Hanschen E.R."/>
            <person name="Kwon T."/>
            <person name="Eng W."/>
            <person name="Kruse C.P.S."/>
            <person name="Koehler S.I."/>
            <person name="Kunde Y."/>
            <person name="Gleasner C.D."/>
            <person name="You Mak K.T."/>
            <person name="Polle J."/>
            <person name="Hovde B.T."/>
            <person name="Starkenburg S.R."/>
        </authorList>
    </citation>
    <scope>NUCLEOTIDE SEQUENCE [LARGE SCALE GENOMIC DNA]</scope>
    <source>
        <strain evidence="3 4">DOE0152z</strain>
    </source>
</reference>
<keyword evidence="2" id="KW-0472">Membrane</keyword>
<keyword evidence="4" id="KW-1185">Reference proteome</keyword>
<evidence type="ECO:0000313" key="4">
    <source>
        <dbReference type="Proteomes" id="UP001244341"/>
    </source>
</evidence>
<organism evidence="3 4">
    <name type="scientific">Tetradesmus obliquus</name>
    <name type="common">Green alga</name>
    <name type="synonym">Acutodesmus obliquus</name>
    <dbReference type="NCBI Taxonomy" id="3088"/>
    <lineage>
        <taxon>Eukaryota</taxon>
        <taxon>Viridiplantae</taxon>
        <taxon>Chlorophyta</taxon>
        <taxon>core chlorophytes</taxon>
        <taxon>Chlorophyceae</taxon>
        <taxon>CS clade</taxon>
        <taxon>Sphaeropleales</taxon>
        <taxon>Scenedesmaceae</taxon>
        <taxon>Tetradesmus</taxon>
    </lineage>
</organism>
<keyword evidence="2" id="KW-1133">Transmembrane helix</keyword>
<accession>A0ABY8UAH8</accession>
<evidence type="ECO:0000256" key="2">
    <source>
        <dbReference type="SAM" id="Phobius"/>
    </source>
</evidence>
<dbReference type="EMBL" id="CP126216">
    <property type="protein sequence ID" value="WIA18109.1"/>
    <property type="molecule type" value="Genomic_DNA"/>
</dbReference>
<evidence type="ECO:0000313" key="3">
    <source>
        <dbReference type="EMBL" id="WIA18109.1"/>
    </source>
</evidence>
<evidence type="ECO:0000256" key="1">
    <source>
        <dbReference type="SAM" id="MobiDB-lite"/>
    </source>
</evidence>
<feature type="region of interest" description="Disordered" evidence="1">
    <location>
        <begin position="102"/>
        <end position="121"/>
    </location>
</feature>
<keyword evidence="2" id="KW-0812">Transmembrane</keyword>
<protein>
    <submittedName>
        <fullName evidence="3">Uncharacterized protein</fullName>
    </submittedName>
</protein>
<feature type="transmembrane region" description="Helical" evidence="2">
    <location>
        <begin position="50"/>
        <end position="71"/>
    </location>
</feature>
<name>A0ABY8UAH8_TETOB</name>
<feature type="compositionally biased region" description="Low complexity" evidence="1">
    <location>
        <begin position="108"/>
        <end position="121"/>
    </location>
</feature>
<feature type="transmembrane region" description="Helical" evidence="2">
    <location>
        <begin position="183"/>
        <end position="205"/>
    </location>
</feature>